<dbReference type="RefSeq" id="WP_078073865.1">
    <property type="nucleotide sequence ID" value="NZ_CP018047.1"/>
</dbReference>
<evidence type="ECO:0000313" key="2">
    <source>
        <dbReference type="Proteomes" id="UP000189677"/>
    </source>
</evidence>
<dbReference type="KEGG" id="snw:BBN63_02950"/>
<dbReference type="EMBL" id="CP018047">
    <property type="protein sequence ID" value="AQU65364.1"/>
    <property type="molecule type" value="Genomic_DNA"/>
</dbReference>
<sequence length="313" mass="33985">MADHLDDPLASIRFLAHLETLKVAPREQWPALDGALLVEAREAARHLDDTGRRWGWVLYGLGREQHTYALVVRLLADPATRDIGADLAREACHDWRAAPVELLPPLVRHCGQGISPAMAGALTTASISAAAMRAHGALMATIPFTPYPRARRPSGNPPPYDSATAAAVLRARPVDTGRLRHAAEIFGALLDTGPLTFRQAAQLYNLTFKRPGRMQAVCAPMWLRHAGPTALSRLLALMTPNLGDYGIGEYYSEGLARMGRHAMPALPSLTALIDRRTRIPVNDSTRDGETMLDERLLAAAIDARRAILADAAP</sequence>
<name>A0A1U9QM51_STRNV</name>
<dbReference type="OrthoDB" id="3845975at2"/>
<proteinExistence type="predicted"/>
<keyword evidence="2" id="KW-1185">Reference proteome</keyword>
<protein>
    <submittedName>
        <fullName evidence="1">Uncharacterized protein</fullName>
    </submittedName>
</protein>
<evidence type="ECO:0000313" key="1">
    <source>
        <dbReference type="EMBL" id="AQU65364.1"/>
    </source>
</evidence>
<organism evidence="1 2">
    <name type="scientific">Streptomyces niveus</name>
    <name type="common">Streptomyces spheroides</name>
    <dbReference type="NCBI Taxonomy" id="193462"/>
    <lineage>
        <taxon>Bacteria</taxon>
        <taxon>Bacillati</taxon>
        <taxon>Actinomycetota</taxon>
        <taxon>Actinomycetes</taxon>
        <taxon>Kitasatosporales</taxon>
        <taxon>Streptomycetaceae</taxon>
        <taxon>Streptomyces</taxon>
    </lineage>
</organism>
<dbReference type="Proteomes" id="UP000189677">
    <property type="component" value="Chromosome"/>
</dbReference>
<gene>
    <name evidence="1" type="ORF">BBN63_02950</name>
</gene>
<dbReference type="AlphaFoldDB" id="A0A1U9QM51"/>
<accession>A0A1U9QM51</accession>
<reference evidence="1 2" key="1">
    <citation type="submission" date="2016-11" db="EMBL/GenBank/DDBJ databases">
        <title>Complete genome sequence of Streptomyces niveus SCSIO 3406.</title>
        <authorList>
            <person name="Zhu Q."/>
            <person name="Cheng W."/>
            <person name="Song Y."/>
            <person name="Li Q."/>
            <person name="Ju J."/>
        </authorList>
    </citation>
    <scope>NUCLEOTIDE SEQUENCE [LARGE SCALE GENOMIC DNA]</scope>
    <source>
        <strain evidence="1 2">SCSIO 3406</strain>
    </source>
</reference>